<proteinExistence type="predicted"/>
<dbReference type="AlphaFoldDB" id="A0A934QHW7"/>
<accession>A0A934QHW7</accession>
<evidence type="ECO:0000313" key="4">
    <source>
        <dbReference type="Proteomes" id="UP000778970"/>
    </source>
</evidence>
<reference evidence="3" key="1">
    <citation type="submission" date="2017-08" db="EMBL/GenBank/DDBJ databases">
        <authorList>
            <person name="Imhoff J.F."/>
            <person name="Rahn T."/>
            <person name="Kuenzel S."/>
            <person name="Neulinger S.C."/>
        </authorList>
    </citation>
    <scope>NUCLEOTIDE SEQUENCE</scope>
    <source>
        <strain evidence="3">DSM 9154</strain>
    </source>
</reference>
<name>A0A934QHW7_9PROT</name>
<keyword evidence="2" id="KW-0812">Transmembrane</keyword>
<keyword evidence="2" id="KW-1133">Transmembrane helix</keyword>
<comment type="caution">
    <text evidence="3">The sequence shown here is derived from an EMBL/GenBank/DDBJ whole genome shotgun (WGS) entry which is preliminary data.</text>
</comment>
<reference evidence="3" key="2">
    <citation type="journal article" date="2020" name="Microorganisms">
        <title>Osmotic Adaptation and Compatible Solute Biosynthesis of Phototrophic Bacteria as Revealed from Genome Analyses.</title>
        <authorList>
            <person name="Imhoff J.F."/>
            <person name="Rahn T."/>
            <person name="Kunzel S."/>
            <person name="Keller A."/>
            <person name="Neulinger S.C."/>
        </authorList>
    </citation>
    <scope>NUCLEOTIDE SEQUENCE</scope>
    <source>
        <strain evidence="3">DSM 9154</strain>
    </source>
</reference>
<sequence>MSSALIGRLIAAVIFLALVGVFYTQFTQEHARTWEKVMDAVGLGDGYSELNAVNQPPAYGKDAETETPAQPGAGEG</sequence>
<gene>
    <name evidence="3" type="ORF">CKO21_07410</name>
</gene>
<evidence type="ECO:0000256" key="2">
    <source>
        <dbReference type="SAM" id="Phobius"/>
    </source>
</evidence>
<dbReference type="EMBL" id="NRRE01000020">
    <property type="protein sequence ID" value="MBK1697072.1"/>
    <property type="molecule type" value="Genomic_DNA"/>
</dbReference>
<evidence type="ECO:0000313" key="3">
    <source>
        <dbReference type="EMBL" id="MBK1697072.1"/>
    </source>
</evidence>
<dbReference type="RefSeq" id="WP_027287487.1">
    <property type="nucleotide sequence ID" value="NZ_NRRE01000020.1"/>
</dbReference>
<dbReference type="Proteomes" id="UP000778970">
    <property type="component" value="Unassembled WGS sequence"/>
</dbReference>
<evidence type="ECO:0000256" key="1">
    <source>
        <dbReference type="SAM" id="MobiDB-lite"/>
    </source>
</evidence>
<keyword evidence="2" id="KW-0472">Membrane</keyword>
<feature type="transmembrane region" description="Helical" evidence="2">
    <location>
        <begin position="6"/>
        <end position="26"/>
    </location>
</feature>
<feature type="region of interest" description="Disordered" evidence="1">
    <location>
        <begin position="54"/>
        <end position="76"/>
    </location>
</feature>
<keyword evidence="4" id="KW-1185">Reference proteome</keyword>
<protein>
    <submittedName>
        <fullName evidence="3">Uncharacterized protein</fullName>
    </submittedName>
</protein>
<organism evidence="3 4">
    <name type="scientific">Rhodovibrio salinarum</name>
    <dbReference type="NCBI Taxonomy" id="1087"/>
    <lineage>
        <taxon>Bacteria</taxon>
        <taxon>Pseudomonadati</taxon>
        <taxon>Pseudomonadota</taxon>
        <taxon>Alphaproteobacteria</taxon>
        <taxon>Rhodospirillales</taxon>
        <taxon>Rhodovibrionaceae</taxon>
        <taxon>Rhodovibrio</taxon>
    </lineage>
</organism>